<evidence type="ECO:0000313" key="3">
    <source>
        <dbReference type="Proteomes" id="UP001596036"/>
    </source>
</evidence>
<evidence type="ECO:0000256" key="1">
    <source>
        <dbReference type="SAM" id="SignalP"/>
    </source>
</evidence>
<protein>
    <submittedName>
        <fullName evidence="2">YybH family protein</fullName>
    </submittedName>
</protein>
<feature type="chain" id="PRO_5046950372" evidence="1">
    <location>
        <begin position="21"/>
        <end position="194"/>
    </location>
</feature>
<evidence type="ECO:0000313" key="2">
    <source>
        <dbReference type="EMBL" id="MFC5569869.1"/>
    </source>
</evidence>
<keyword evidence="3" id="KW-1185">Reference proteome</keyword>
<dbReference type="RefSeq" id="WP_386754191.1">
    <property type="nucleotide sequence ID" value="NZ_JBHSNM010000002.1"/>
</dbReference>
<dbReference type="InterPro" id="IPR032710">
    <property type="entry name" value="NTF2-like_dom_sf"/>
</dbReference>
<feature type="signal peptide" evidence="1">
    <location>
        <begin position="1"/>
        <end position="20"/>
    </location>
</feature>
<gene>
    <name evidence="2" type="ORF">ACFPN1_07320</name>
</gene>
<organism evidence="2 3">
    <name type="scientific">Lysobacter yangpyeongensis</name>
    <dbReference type="NCBI Taxonomy" id="346182"/>
    <lineage>
        <taxon>Bacteria</taxon>
        <taxon>Pseudomonadati</taxon>
        <taxon>Pseudomonadota</taxon>
        <taxon>Gammaproteobacteria</taxon>
        <taxon>Lysobacterales</taxon>
        <taxon>Lysobacteraceae</taxon>
        <taxon>Lysobacter</taxon>
    </lineage>
</organism>
<accession>A0ABW0SMB8</accession>
<keyword evidence="1" id="KW-0732">Signal</keyword>
<sequence length="194" mass="20911">MRLIVPACLCLLFAPVAALAADAVPAPAAAPTLPELSAEECAVWQRELSFARSVAEHDAVAFASHVGERAAFGASRREPTRGRDAISQRWAGLIEGRRMALLWYPTRVTMVPGIADTAWSSGPSLLEVLEPAAAGEGATPEERFHIGAFHSVWHRDADGVWRVLFDDGVEPRPATEAEVAAFRAGRMECNPNRS</sequence>
<name>A0ABW0SMB8_9GAMM</name>
<comment type="caution">
    <text evidence="2">The sequence shown here is derived from an EMBL/GenBank/DDBJ whole genome shotgun (WGS) entry which is preliminary data.</text>
</comment>
<dbReference type="EMBL" id="JBHSNM010000002">
    <property type="protein sequence ID" value="MFC5569869.1"/>
    <property type="molecule type" value="Genomic_DNA"/>
</dbReference>
<proteinExistence type="predicted"/>
<dbReference type="Proteomes" id="UP001596036">
    <property type="component" value="Unassembled WGS sequence"/>
</dbReference>
<dbReference type="SUPFAM" id="SSF54427">
    <property type="entry name" value="NTF2-like"/>
    <property type="match status" value="1"/>
</dbReference>
<dbReference type="Gene3D" id="3.10.450.50">
    <property type="match status" value="1"/>
</dbReference>
<reference evidence="3" key="1">
    <citation type="journal article" date="2019" name="Int. J. Syst. Evol. Microbiol.">
        <title>The Global Catalogue of Microorganisms (GCM) 10K type strain sequencing project: providing services to taxonomists for standard genome sequencing and annotation.</title>
        <authorList>
            <consortium name="The Broad Institute Genomics Platform"/>
            <consortium name="The Broad Institute Genome Sequencing Center for Infectious Disease"/>
            <person name="Wu L."/>
            <person name="Ma J."/>
        </authorList>
    </citation>
    <scope>NUCLEOTIDE SEQUENCE [LARGE SCALE GENOMIC DNA]</scope>
    <source>
        <strain evidence="3">KACC 11407</strain>
    </source>
</reference>